<evidence type="ECO:0000313" key="1">
    <source>
        <dbReference type="EMBL" id="GAG11311.1"/>
    </source>
</evidence>
<proteinExistence type="predicted"/>
<dbReference type="EMBL" id="BARS01020781">
    <property type="protein sequence ID" value="GAG11311.1"/>
    <property type="molecule type" value="Genomic_DNA"/>
</dbReference>
<sequence>MKNYRKEAQKGLVKLRAVTGKEPTFDCGNCKCKRYSPCTCRKKS</sequence>
<accession>X0WF28</accession>
<comment type="caution">
    <text evidence="1">The sequence shown here is derived from an EMBL/GenBank/DDBJ whole genome shotgun (WGS) entry which is preliminary data.</text>
</comment>
<name>X0WF28_9ZZZZ</name>
<dbReference type="AlphaFoldDB" id="X0WF28"/>
<reference evidence="1" key="1">
    <citation type="journal article" date="2014" name="Front. Microbiol.">
        <title>High frequency of phylogenetically diverse reductive dehalogenase-homologous genes in deep subseafloor sedimentary metagenomes.</title>
        <authorList>
            <person name="Kawai M."/>
            <person name="Futagami T."/>
            <person name="Toyoda A."/>
            <person name="Takaki Y."/>
            <person name="Nishi S."/>
            <person name="Hori S."/>
            <person name="Arai W."/>
            <person name="Tsubouchi T."/>
            <person name="Morono Y."/>
            <person name="Uchiyama I."/>
            <person name="Ito T."/>
            <person name="Fujiyama A."/>
            <person name="Inagaki F."/>
            <person name="Takami H."/>
        </authorList>
    </citation>
    <scope>NUCLEOTIDE SEQUENCE</scope>
    <source>
        <strain evidence="1">Expedition CK06-06</strain>
    </source>
</reference>
<gene>
    <name evidence="1" type="ORF">S01H1_33469</name>
</gene>
<protein>
    <submittedName>
        <fullName evidence="1">Uncharacterized protein</fullName>
    </submittedName>
</protein>
<organism evidence="1">
    <name type="scientific">marine sediment metagenome</name>
    <dbReference type="NCBI Taxonomy" id="412755"/>
    <lineage>
        <taxon>unclassified sequences</taxon>
        <taxon>metagenomes</taxon>
        <taxon>ecological metagenomes</taxon>
    </lineage>
</organism>